<dbReference type="Gene3D" id="3.20.20.60">
    <property type="entry name" value="Phosphoenolpyruvate-binding domains"/>
    <property type="match status" value="1"/>
</dbReference>
<dbReference type="PROSITE" id="PS00161">
    <property type="entry name" value="ISOCITRATE_LYASE"/>
    <property type="match status" value="1"/>
</dbReference>
<dbReference type="InterPro" id="IPR039556">
    <property type="entry name" value="ICL/PEPM"/>
</dbReference>
<evidence type="ECO:0000313" key="2">
    <source>
        <dbReference type="Proteomes" id="UP001596227"/>
    </source>
</evidence>
<sequence>MKTFADKRTTFNKLLTAPEILSMAVAPDALAARVAESVGFKAVFCAGYATSASTLALPDRGILDFGQMLHKLREIVAAVSVPVFADADTGYGDTENVARTVRSFEAAGAAGLFIEDQVWPKRCGHMAGKSVVPAEELAAKIQAAVAARKHQDFLIMSRTDARQVNGLQDALDRSKLYRQAGADIVFVEAPQSVDELKTIAQTFPETPLMSNMIEDGDTPLLTAKQLQDIGFSFTVHPNALTYAHAYADRELLSELATTGKTAKSRAHMIAFNDFNHFVGLEKLNALEAEYAPEKMTSFIE</sequence>
<dbReference type="InterPro" id="IPR018523">
    <property type="entry name" value="Isocitrate_lyase_ph_CS"/>
</dbReference>
<keyword evidence="2" id="KW-1185">Reference proteome</keyword>
<gene>
    <name evidence="1" type="ORF">ACFQH1_04095</name>
</gene>
<dbReference type="SUPFAM" id="SSF51621">
    <property type="entry name" value="Phosphoenolpyruvate/pyruvate domain"/>
    <property type="match status" value="1"/>
</dbReference>
<proteinExistence type="predicted"/>
<dbReference type="RefSeq" id="WP_137606122.1">
    <property type="nucleotide sequence ID" value="NZ_BJDH01000001.1"/>
</dbReference>
<reference evidence="2" key="1">
    <citation type="journal article" date="2019" name="Int. J. Syst. Evol. Microbiol.">
        <title>The Global Catalogue of Microorganisms (GCM) 10K type strain sequencing project: providing services to taxonomists for standard genome sequencing and annotation.</title>
        <authorList>
            <consortium name="The Broad Institute Genomics Platform"/>
            <consortium name="The Broad Institute Genome Sequencing Center for Infectious Disease"/>
            <person name="Wu L."/>
            <person name="Ma J."/>
        </authorList>
    </citation>
    <scope>NUCLEOTIDE SEQUENCE [LARGE SCALE GENOMIC DNA]</scope>
    <source>
        <strain evidence="2">CCM 8934</strain>
    </source>
</reference>
<dbReference type="PANTHER" id="PTHR42905:SF5">
    <property type="entry name" value="CARBOXYVINYL-CARBOXYPHOSPHONATE PHOSPHORYLMUTASE, CHLOROPLASTIC"/>
    <property type="match status" value="1"/>
</dbReference>
<name>A0ABW1UE25_9LACO</name>
<evidence type="ECO:0000313" key="1">
    <source>
        <dbReference type="EMBL" id="MFC6294378.1"/>
    </source>
</evidence>
<dbReference type="InterPro" id="IPR040442">
    <property type="entry name" value="Pyrv_kinase-like_dom_sf"/>
</dbReference>
<dbReference type="Proteomes" id="UP001596227">
    <property type="component" value="Unassembled WGS sequence"/>
</dbReference>
<comment type="caution">
    <text evidence="1">The sequence shown here is derived from an EMBL/GenBank/DDBJ whole genome shotgun (WGS) entry which is preliminary data.</text>
</comment>
<dbReference type="CDD" id="cd00377">
    <property type="entry name" value="ICL_PEPM"/>
    <property type="match status" value="1"/>
</dbReference>
<dbReference type="InterPro" id="IPR015813">
    <property type="entry name" value="Pyrv/PenolPyrv_kinase-like_dom"/>
</dbReference>
<dbReference type="PANTHER" id="PTHR42905">
    <property type="entry name" value="PHOSPHOENOLPYRUVATE CARBOXYLASE"/>
    <property type="match status" value="1"/>
</dbReference>
<organism evidence="1 2">
    <name type="scientific">Lactiplantibacillus daoliensis</name>
    <dbReference type="NCBI Taxonomy" id="2559916"/>
    <lineage>
        <taxon>Bacteria</taxon>
        <taxon>Bacillati</taxon>
        <taxon>Bacillota</taxon>
        <taxon>Bacilli</taxon>
        <taxon>Lactobacillales</taxon>
        <taxon>Lactobacillaceae</taxon>
        <taxon>Lactiplantibacillus</taxon>
    </lineage>
</organism>
<dbReference type="EMBL" id="JBHSSB010000014">
    <property type="protein sequence ID" value="MFC6294378.1"/>
    <property type="molecule type" value="Genomic_DNA"/>
</dbReference>
<accession>A0ABW1UE25</accession>
<protein>
    <submittedName>
        <fullName evidence="1">Oxaloacetate decarboxylase</fullName>
    </submittedName>
</protein>
<dbReference type="Pfam" id="PF13714">
    <property type="entry name" value="PEP_mutase"/>
    <property type="match status" value="1"/>
</dbReference>